<feature type="chain" id="PRO_5005539179" description="Apple domain-containing protein" evidence="1">
    <location>
        <begin position="20"/>
        <end position="420"/>
    </location>
</feature>
<keyword evidence="1" id="KW-0732">Signal</keyword>
<evidence type="ECO:0000256" key="1">
    <source>
        <dbReference type="SAM" id="SignalP"/>
    </source>
</evidence>
<feature type="signal peptide" evidence="1">
    <location>
        <begin position="1"/>
        <end position="19"/>
    </location>
</feature>
<name>A0A0L0G8W8_9EUKA</name>
<evidence type="ECO:0008006" key="4">
    <source>
        <dbReference type="Google" id="ProtNLM"/>
    </source>
</evidence>
<accession>A0A0L0G8W8</accession>
<proteinExistence type="predicted"/>
<sequence length="420" mass="46317">MQGFQALIILTLVVTNVSAKQSRREETNRTTTAEYLNVSGYQRLSAWTYTTADTQFANVGFLQSSDSYDRIDGYAAACGKACQQFGGCLGVAFSYSYENSQLNNCMMVGSVEVLRELELWDETEKEALQVFIEDPARFCGPNDQYFGLSLYLDNHEVIDSLTCRPRLVEGDICALYTDFTYHNGGCGPDLTCGITEDIVSSHCVKNADSDNIILQINSPNRVTNTAGTGQVSGYTLPHPSVLTLTTYDYDNSFPVSDLHGSNAYATASAYVSACSEQCNGREDCMGIAYRFKSQDSEKNSCRLFVDGETQYNFIGCGANEGEGMALRALFKLRYTCNTEGQFYGYLYQGEQCEVIIQNYGCQETIHEGETCSASDETDAVMVDFSNHNSGCEVGTSCRRTEDENDVSPARCRSLVVSDSR</sequence>
<organism evidence="2 3">
    <name type="scientific">Sphaeroforma arctica JP610</name>
    <dbReference type="NCBI Taxonomy" id="667725"/>
    <lineage>
        <taxon>Eukaryota</taxon>
        <taxon>Ichthyosporea</taxon>
        <taxon>Ichthyophonida</taxon>
        <taxon>Sphaeroforma</taxon>
    </lineage>
</organism>
<gene>
    <name evidence="2" type="ORF">SARC_02446</name>
</gene>
<dbReference type="GeneID" id="25902950"/>
<evidence type="ECO:0000313" key="3">
    <source>
        <dbReference type="Proteomes" id="UP000054560"/>
    </source>
</evidence>
<evidence type="ECO:0000313" key="2">
    <source>
        <dbReference type="EMBL" id="KNC85354.1"/>
    </source>
</evidence>
<keyword evidence="3" id="KW-1185">Reference proteome</keyword>
<dbReference type="Proteomes" id="UP000054560">
    <property type="component" value="Unassembled WGS sequence"/>
</dbReference>
<dbReference type="RefSeq" id="XP_014159256.1">
    <property type="nucleotide sequence ID" value="XM_014303781.1"/>
</dbReference>
<reference evidence="2 3" key="1">
    <citation type="submission" date="2011-02" db="EMBL/GenBank/DDBJ databases">
        <title>The Genome Sequence of Sphaeroforma arctica JP610.</title>
        <authorList>
            <consortium name="The Broad Institute Genome Sequencing Platform"/>
            <person name="Russ C."/>
            <person name="Cuomo C."/>
            <person name="Young S.K."/>
            <person name="Zeng Q."/>
            <person name="Gargeya S."/>
            <person name="Alvarado L."/>
            <person name="Berlin A."/>
            <person name="Chapman S.B."/>
            <person name="Chen Z."/>
            <person name="Freedman E."/>
            <person name="Gellesch M."/>
            <person name="Goldberg J."/>
            <person name="Griggs A."/>
            <person name="Gujja S."/>
            <person name="Heilman E."/>
            <person name="Heiman D."/>
            <person name="Howarth C."/>
            <person name="Mehta T."/>
            <person name="Neiman D."/>
            <person name="Pearson M."/>
            <person name="Roberts A."/>
            <person name="Saif S."/>
            <person name="Shea T."/>
            <person name="Shenoy N."/>
            <person name="Sisk P."/>
            <person name="Stolte C."/>
            <person name="Sykes S."/>
            <person name="White J."/>
            <person name="Yandava C."/>
            <person name="Burger G."/>
            <person name="Gray M.W."/>
            <person name="Holland P.W.H."/>
            <person name="King N."/>
            <person name="Lang F.B.F."/>
            <person name="Roger A.J."/>
            <person name="Ruiz-Trillo I."/>
            <person name="Haas B."/>
            <person name="Nusbaum C."/>
            <person name="Birren B."/>
        </authorList>
    </citation>
    <scope>NUCLEOTIDE SEQUENCE [LARGE SCALE GENOMIC DNA]</scope>
    <source>
        <strain evidence="2 3">JP610</strain>
    </source>
</reference>
<protein>
    <recommendedName>
        <fullName evidence="4">Apple domain-containing protein</fullName>
    </recommendedName>
</protein>
<dbReference type="AlphaFoldDB" id="A0A0L0G8W8"/>
<dbReference type="EMBL" id="KQ241706">
    <property type="protein sequence ID" value="KNC85354.1"/>
    <property type="molecule type" value="Genomic_DNA"/>
</dbReference>